<dbReference type="Proteomes" id="UP001158049">
    <property type="component" value="Unassembled WGS sequence"/>
</dbReference>
<dbReference type="PANTHER" id="PTHR10000:SF8">
    <property type="entry name" value="HAD SUPERFAMILY HYDROLASE-LIKE, TYPE 3"/>
    <property type="match status" value="1"/>
</dbReference>
<dbReference type="Pfam" id="PF08282">
    <property type="entry name" value="Hydrolase_3"/>
    <property type="match status" value="1"/>
</dbReference>
<name>A0ABY1QMN2_9BURK</name>
<sequence>MLPLHDLPDADLANIEGLFLDIDDTLTTDGRLPAHAYSALEALHESGLLVVPITGRPAGWCDHFARMWPVDAVVGENGAFYFWHDHEARKLRQRFLVDDATRAANAYRLKVVAADILAAVPGCALASDQFCRIADIAIDFCEDVPALSRSEVEHIAALMRAAGMTAKISSIHVNGWFGDYDKLSMARRMMQERYAIDLDQARRRYLFIGDSPNDEPMFGYFPQAVGVANVAEFAADLTHPPAYVTNGRGGDGFAELAQRLLAVRR</sequence>
<dbReference type="Gene3D" id="3.40.50.1000">
    <property type="entry name" value="HAD superfamily/HAD-like"/>
    <property type="match status" value="2"/>
</dbReference>
<keyword evidence="2" id="KW-1185">Reference proteome</keyword>
<evidence type="ECO:0000313" key="1">
    <source>
        <dbReference type="EMBL" id="SMP75691.1"/>
    </source>
</evidence>
<evidence type="ECO:0000313" key="2">
    <source>
        <dbReference type="Proteomes" id="UP001158049"/>
    </source>
</evidence>
<dbReference type="EMBL" id="FXUL01000023">
    <property type="protein sequence ID" value="SMP75691.1"/>
    <property type="molecule type" value="Genomic_DNA"/>
</dbReference>
<comment type="caution">
    <text evidence="1">The sequence shown here is derived from an EMBL/GenBank/DDBJ whole genome shotgun (WGS) entry which is preliminary data.</text>
</comment>
<protein>
    <recommendedName>
        <fullName evidence="3">HAD family hydrolase</fullName>
    </recommendedName>
</protein>
<dbReference type="NCBIfam" id="TIGR01484">
    <property type="entry name" value="HAD-SF-IIB"/>
    <property type="match status" value="1"/>
</dbReference>
<evidence type="ECO:0008006" key="3">
    <source>
        <dbReference type="Google" id="ProtNLM"/>
    </source>
</evidence>
<dbReference type="SUPFAM" id="SSF56784">
    <property type="entry name" value="HAD-like"/>
    <property type="match status" value="1"/>
</dbReference>
<dbReference type="InterPro" id="IPR006379">
    <property type="entry name" value="HAD-SF_hydro_IIB"/>
</dbReference>
<dbReference type="PANTHER" id="PTHR10000">
    <property type="entry name" value="PHOSPHOSERINE PHOSPHATASE"/>
    <property type="match status" value="1"/>
</dbReference>
<dbReference type="InterPro" id="IPR036412">
    <property type="entry name" value="HAD-like_sf"/>
</dbReference>
<gene>
    <name evidence="1" type="ORF">SAMN06295970_12336</name>
</gene>
<organism evidence="1 2">
    <name type="scientific">Noviherbaspirillum suwonense</name>
    <dbReference type="NCBI Taxonomy" id="1224511"/>
    <lineage>
        <taxon>Bacteria</taxon>
        <taxon>Pseudomonadati</taxon>
        <taxon>Pseudomonadota</taxon>
        <taxon>Betaproteobacteria</taxon>
        <taxon>Burkholderiales</taxon>
        <taxon>Oxalobacteraceae</taxon>
        <taxon>Noviherbaspirillum</taxon>
    </lineage>
</organism>
<dbReference type="RefSeq" id="WP_283444656.1">
    <property type="nucleotide sequence ID" value="NZ_FXUL01000023.1"/>
</dbReference>
<accession>A0ABY1QMN2</accession>
<proteinExistence type="predicted"/>
<reference evidence="1 2" key="1">
    <citation type="submission" date="2017-05" db="EMBL/GenBank/DDBJ databases">
        <authorList>
            <person name="Varghese N."/>
            <person name="Submissions S."/>
        </authorList>
    </citation>
    <scope>NUCLEOTIDE SEQUENCE [LARGE SCALE GENOMIC DNA]</scope>
    <source>
        <strain evidence="1 2">DSM 26001</strain>
    </source>
</reference>
<dbReference type="InterPro" id="IPR023214">
    <property type="entry name" value="HAD_sf"/>
</dbReference>